<proteinExistence type="predicted"/>
<organism evidence="2 3">
    <name type="scientific">Caldimonas caldifontis</name>
    <dbReference type="NCBI Taxonomy" id="1452508"/>
    <lineage>
        <taxon>Bacteria</taxon>
        <taxon>Pseudomonadati</taxon>
        <taxon>Pseudomonadota</taxon>
        <taxon>Betaproteobacteria</taxon>
        <taxon>Burkholderiales</taxon>
        <taxon>Sphaerotilaceae</taxon>
        <taxon>Caldimonas</taxon>
    </lineage>
</organism>
<evidence type="ECO:0000313" key="2">
    <source>
        <dbReference type="EMBL" id="PPE65732.1"/>
    </source>
</evidence>
<accession>A0A2S5SSL6</accession>
<comment type="caution">
    <text evidence="2">The sequence shown here is derived from an EMBL/GenBank/DDBJ whole genome shotgun (WGS) entry which is preliminary data.</text>
</comment>
<protein>
    <submittedName>
        <fullName evidence="2">Uncharacterized protein</fullName>
    </submittedName>
</protein>
<dbReference type="AlphaFoldDB" id="A0A2S5SSL6"/>
<dbReference type="OrthoDB" id="9156649at2"/>
<keyword evidence="1" id="KW-0472">Membrane</keyword>
<evidence type="ECO:0000313" key="3">
    <source>
        <dbReference type="Proteomes" id="UP000238605"/>
    </source>
</evidence>
<name>A0A2S5SSL6_9BURK</name>
<evidence type="ECO:0000256" key="1">
    <source>
        <dbReference type="SAM" id="Phobius"/>
    </source>
</evidence>
<feature type="transmembrane region" description="Helical" evidence="1">
    <location>
        <begin position="50"/>
        <end position="74"/>
    </location>
</feature>
<sequence>MDTSVVKSWFEDMPLTLGPGWWASLALWLLGLLFMAAAFRSLLRARPLGLLVHTLTGLVLLMSGVAISLIGLGVHGYRALTHEQVAAHIRIEPLGAQHFRAHFTLPDGSRKAFELRGDALYVDAHVLKWKPAANLLGLHTAYELDRVSGRYVALDQERTAERTVHSLRLDRPVDLFTLRERFGWLSGLLDTDYGSASFKAVNGASEMELRVSTTGLLLRAVPPGTPPAAD</sequence>
<keyword evidence="1" id="KW-0812">Transmembrane</keyword>
<dbReference type="EMBL" id="PSNX01000011">
    <property type="protein sequence ID" value="PPE65732.1"/>
    <property type="molecule type" value="Genomic_DNA"/>
</dbReference>
<gene>
    <name evidence="2" type="ORF">C1704_12500</name>
</gene>
<keyword evidence="3" id="KW-1185">Reference proteome</keyword>
<reference evidence="2 3" key="1">
    <citation type="submission" date="2018-02" db="EMBL/GenBank/DDBJ databases">
        <title>Reclassifiation of [Polyangium] brachysporum DSM 7029 as Guopingzhaonella breviflexa gen. nov., sp. nov., a member of the family Comamonadaceae.</title>
        <authorList>
            <person name="Tang B."/>
        </authorList>
    </citation>
    <scope>NUCLEOTIDE SEQUENCE [LARGE SCALE GENOMIC DNA]</scope>
    <source>
        <strain evidence="2 3">BCRC 80649</strain>
    </source>
</reference>
<feature type="transmembrane region" description="Helical" evidence="1">
    <location>
        <begin position="20"/>
        <end position="43"/>
    </location>
</feature>
<dbReference type="Proteomes" id="UP000238605">
    <property type="component" value="Unassembled WGS sequence"/>
</dbReference>
<dbReference type="RefSeq" id="WP_104303066.1">
    <property type="nucleotide sequence ID" value="NZ_PSNX01000011.1"/>
</dbReference>
<keyword evidence="1" id="KW-1133">Transmembrane helix</keyword>